<evidence type="ECO:0000259" key="14">
    <source>
        <dbReference type="PROSITE" id="PS50052"/>
    </source>
</evidence>
<dbReference type="InterPro" id="IPR008144">
    <property type="entry name" value="Guanylate_kin-like_dom"/>
</dbReference>
<evidence type="ECO:0000256" key="6">
    <source>
        <dbReference type="ARBA" id="ARBA00022490"/>
    </source>
</evidence>
<comment type="subcellular location">
    <subcellularLocation>
        <location evidence="2 13">Cytoplasm</location>
    </subcellularLocation>
</comment>
<evidence type="ECO:0000256" key="4">
    <source>
        <dbReference type="ARBA" id="ARBA00012961"/>
    </source>
</evidence>
<feature type="domain" description="Guanylate kinase-like" evidence="14">
    <location>
        <begin position="4"/>
        <end position="184"/>
    </location>
</feature>
<keyword evidence="6 13" id="KW-0963">Cytoplasm</keyword>
<dbReference type="PANTHER" id="PTHR23117">
    <property type="entry name" value="GUANYLATE KINASE-RELATED"/>
    <property type="match status" value="1"/>
</dbReference>
<organism evidence="16 17">
    <name type="scientific">Prolixibacter denitrificans</name>
    <dbReference type="NCBI Taxonomy" id="1541063"/>
    <lineage>
        <taxon>Bacteria</taxon>
        <taxon>Pseudomonadati</taxon>
        <taxon>Bacteroidota</taxon>
        <taxon>Bacteroidia</taxon>
        <taxon>Marinilabiliales</taxon>
        <taxon>Prolixibacteraceae</taxon>
        <taxon>Prolixibacter</taxon>
    </lineage>
</organism>
<evidence type="ECO:0000256" key="1">
    <source>
        <dbReference type="ARBA" id="ARBA00003531"/>
    </source>
</evidence>
<dbReference type="EC" id="2.7.4.8" evidence="4 13"/>
<comment type="similarity">
    <text evidence="3 13">Belongs to the guanylate kinase family.</text>
</comment>
<dbReference type="PROSITE" id="PS50052">
    <property type="entry name" value="GUANYLATE_KINASE_2"/>
    <property type="match status" value="1"/>
</dbReference>
<evidence type="ECO:0000256" key="5">
    <source>
        <dbReference type="ARBA" id="ARBA00016296"/>
    </source>
</evidence>
<keyword evidence="7 13" id="KW-0808">Transferase</keyword>
<evidence type="ECO:0000313" key="15">
    <source>
        <dbReference type="EMBL" id="GET23569.1"/>
    </source>
</evidence>
<evidence type="ECO:0000256" key="8">
    <source>
        <dbReference type="ARBA" id="ARBA00022741"/>
    </source>
</evidence>
<dbReference type="InterPro" id="IPR017665">
    <property type="entry name" value="Guanylate_kinase"/>
</dbReference>
<dbReference type="Pfam" id="PF00625">
    <property type="entry name" value="Guanylate_kin"/>
    <property type="match status" value="1"/>
</dbReference>
<protein>
    <recommendedName>
        <fullName evidence="5 13">Guanylate kinase</fullName>
        <ecNumber evidence="4 13">2.7.4.8</ecNumber>
    </recommendedName>
    <alternativeName>
        <fullName evidence="11 13">GMP kinase</fullName>
    </alternativeName>
</protein>
<comment type="catalytic activity">
    <reaction evidence="12 13">
        <text>GMP + ATP = GDP + ADP</text>
        <dbReference type="Rhea" id="RHEA:20780"/>
        <dbReference type="ChEBI" id="CHEBI:30616"/>
        <dbReference type="ChEBI" id="CHEBI:58115"/>
        <dbReference type="ChEBI" id="CHEBI:58189"/>
        <dbReference type="ChEBI" id="CHEBI:456216"/>
        <dbReference type="EC" id="2.7.4.8"/>
    </reaction>
</comment>
<dbReference type="Proteomes" id="UP000240621">
    <property type="component" value="Unassembled WGS sequence"/>
</dbReference>
<dbReference type="RefSeq" id="WP_106541837.1">
    <property type="nucleotide sequence ID" value="NZ_BLAU01000001.1"/>
</dbReference>
<dbReference type="SUPFAM" id="SSF52540">
    <property type="entry name" value="P-loop containing nucleoside triphosphate hydrolases"/>
    <property type="match status" value="1"/>
</dbReference>
<sequence>MKKGKLIIFSAPSGSGKTTIVKHLLTCPFDFEFSISATTRKPRNGETDGKDYYFLSVDEFKSRLEADEFLEWEEVYAGSYYGTLKSEVERIREKGQHVLFDVDVVGGTNIKKFYGDEALAVFVKPPGIEELEKRLIARSTDSPEVIAQRVAKAKRELTYAKYFDYVLVNDDLQTALKEAEETVKAFLEK</sequence>
<evidence type="ECO:0000313" key="16">
    <source>
        <dbReference type="EMBL" id="PSK84027.1"/>
    </source>
</evidence>
<evidence type="ECO:0000256" key="12">
    <source>
        <dbReference type="ARBA" id="ARBA00048594"/>
    </source>
</evidence>
<evidence type="ECO:0000313" key="17">
    <source>
        <dbReference type="Proteomes" id="UP000240621"/>
    </source>
</evidence>
<keyword evidence="10 13" id="KW-0067">ATP-binding</keyword>
<name>A0A2P8CGB2_9BACT</name>
<evidence type="ECO:0000313" key="18">
    <source>
        <dbReference type="Proteomes" id="UP000396862"/>
    </source>
</evidence>
<dbReference type="GO" id="GO:0004385">
    <property type="term" value="F:GMP kinase activity"/>
    <property type="evidence" value="ECO:0007669"/>
    <property type="project" value="UniProtKB-UniRule"/>
</dbReference>
<dbReference type="FunFam" id="3.30.63.10:FF:000005">
    <property type="entry name" value="Guanylate kinase"/>
    <property type="match status" value="1"/>
</dbReference>
<dbReference type="InterPro" id="IPR008145">
    <property type="entry name" value="GK/Ca_channel_bsu"/>
</dbReference>
<reference evidence="15 18" key="2">
    <citation type="submission" date="2019-10" db="EMBL/GenBank/DDBJ databases">
        <title>Prolixibacter strains distinguished by the presence of nitrate reductase genes were adept at nitrate-dependent anaerobic corrosion of metallic iron and carbon steel.</title>
        <authorList>
            <person name="Iino T."/>
            <person name="Shono N."/>
            <person name="Ito K."/>
            <person name="Nakamura R."/>
            <person name="Sueoka K."/>
            <person name="Harayama S."/>
            <person name="Ohkuma M."/>
        </authorList>
    </citation>
    <scope>NUCLEOTIDE SEQUENCE [LARGE SCALE GENOMIC DNA]</scope>
    <source>
        <strain evidence="15 18">MIC1-1</strain>
    </source>
</reference>
<dbReference type="PROSITE" id="PS00856">
    <property type="entry name" value="GUANYLATE_KINASE_1"/>
    <property type="match status" value="1"/>
</dbReference>
<dbReference type="PANTHER" id="PTHR23117:SF13">
    <property type="entry name" value="GUANYLATE KINASE"/>
    <property type="match status" value="1"/>
</dbReference>
<reference evidence="16 17" key="1">
    <citation type="submission" date="2018-03" db="EMBL/GenBank/DDBJ databases">
        <title>Genomic Encyclopedia of Archaeal and Bacterial Type Strains, Phase II (KMG-II): from individual species to whole genera.</title>
        <authorList>
            <person name="Goeker M."/>
        </authorList>
    </citation>
    <scope>NUCLEOTIDE SEQUENCE [LARGE SCALE GENOMIC DNA]</scope>
    <source>
        <strain evidence="16 17">DSM 27267</strain>
    </source>
</reference>
<dbReference type="OrthoDB" id="9808150at2"/>
<dbReference type="HAMAP" id="MF_00328">
    <property type="entry name" value="Guanylate_kinase"/>
    <property type="match status" value="1"/>
</dbReference>
<dbReference type="AlphaFoldDB" id="A0A2P8CGB2"/>
<dbReference type="InterPro" id="IPR020590">
    <property type="entry name" value="Guanylate_kinase_CS"/>
</dbReference>
<dbReference type="EMBL" id="PYGC01000003">
    <property type="protein sequence ID" value="PSK84027.1"/>
    <property type="molecule type" value="Genomic_DNA"/>
</dbReference>
<dbReference type="EMBL" id="BLAU01000001">
    <property type="protein sequence ID" value="GET23569.1"/>
    <property type="molecule type" value="Genomic_DNA"/>
</dbReference>
<evidence type="ECO:0000256" key="9">
    <source>
        <dbReference type="ARBA" id="ARBA00022777"/>
    </source>
</evidence>
<keyword evidence="18" id="KW-1185">Reference proteome</keyword>
<accession>A0A2P8CGB2</accession>
<dbReference type="GO" id="GO:0005524">
    <property type="term" value="F:ATP binding"/>
    <property type="evidence" value="ECO:0007669"/>
    <property type="project" value="UniProtKB-UniRule"/>
</dbReference>
<proteinExistence type="inferred from homology"/>
<evidence type="ECO:0000256" key="2">
    <source>
        <dbReference type="ARBA" id="ARBA00004496"/>
    </source>
</evidence>
<evidence type="ECO:0000256" key="13">
    <source>
        <dbReference type="HAMAP-Rule" id="MF_00328"/>
    </source>
</evidence>
<dbReference type="NCBIfam" id="TIGR03263">
    <property type="entry name" value="guanyl_kin"/>
    <property type="match status" value="1"/>
</dbReference>
<gene>
    <name evidence="13 15" type="primary">gmk</name>
    <name evidence="16" type="ORF">CLV93_103453</name>
    <name evidence="15" type="ORF">JCM18694_38150</name>
</gene>
<evidence type="ECO:0000256" key="11">
    <source>
        <dbReference type="ARBA" id="ARBA00030128"/>
    </source>
</evidence>
<dbReference type="GO" id="GO:0005829">
    <property type="term" value="C:cytosol"/>
    <property type="evidence" value="ECO:0007669"/>
    <property type="project" value="TreeGrafter"/>
</dbReference>
<keyword evidence="9 13" id="KW-0418">Kinase</keyword>
<evidence type="ECO:0000256" key="10">
    <source>
        <dbReference type="ARBA" id="ARBA00022840"/>
    </source>
</evidence>
<comment type="caution">
    <text evidence="16">The sequence shown here is derived from an EMBL/GenBank/DDBJ whole genome shotgun (WGS) entry which is preliminary data.</text>
</comment>
<dbReference type="CDD" id="cd00071">
    <property type="entry name" value="GMPK"/>
    <property type="match status" value="1"/>
</dbReference>
<evidence type="ECO:0000256" key="3">
    <source>
        <dbReference type="ARBA" id="ARBA00005790"/>
    </source>
</evidence>
<dbReference type="Proteomes" id="UP000396862">
    <property type="component" value="Unassembled WGS sequence"/>
</dbReference>
<dbReference type="SMART" id="SM00072">
    <property type="entry name" value="GuKc"/>
    <property type="match status" value="1"/>
</dbReference>
<dbReference type="Gene3D" id="3.30.63.10">
    <property type="entry name" value="Guanylate Kinase phosphate binding domain"/>
    <property type="match status" value="1"/>
</dbReference>
<feature type="binding site" evidence="13">
    <location>
        <begin position="11"/>
        <end position="18"/>
    </location>
    <ligand>
        <name>ATP</name>
        <dbReference type="ChEBI" id="CHEBI:30616"/>
    </ligand>
</feature>
<dbReference type="Gene3D" id="3.40.50.300">
    <property type="entry name" value="P-loop containing nucleotide triphosphate hydrolases"/>
    <property type="match status" value="1"/>
</dbReference>
<comment type="function">
    <text evidence="1 13">Essential for recycling GMP and indirectly, cGMP.</text>
</comment>
<keyword evidence="8 13" id="KW-0547">Nucleotide-binding</keyword>
<dbReference type="InterPro" id="IPR027417">
    <property type="entry name" value="P-loop_NTPase"/>
</dbReference>
<evidence type="ECO:0000256" key="7">
    <source>
        <dbReference type="ARBA" id="ARBA00022679"/>
    </source>
</evidence>